<keyword evidence="1" id="KW-0732">Signal</keyword>
<evidence type="ECO:0008006" key="4">
    <source>
        <dbReference type="Google" id="ProtNLM"/>
    </source>
</evidence>
<evidence type="ECO:0000313" key="2">
    <source>
        <dbReference type="EMBL" id="KAG2610448.1"/>
    </source>
</evidence>
<evidence type="ECO:0000256" key="1">
    <source>
        <dbReference type="SAM" id="SignalP"/>
    </source>
</evidence>
<dbReference type="Proteomes" id="UP000823388">
    <property type="component" value="Chromosome 4K"/>
</dbReference>
<keyword evidence="3" id="KW-1185">Reference proteome</keyword>
<accession>A0A8T0TLA6</accession>
<gene>
    <name evidence="2" type="ORF">PVAP13_4KG232900</name>
</gene>
<reference evidence="2" key="1">
    <citation type="submission" date="2020-05" db="EMBL/GenBank/DDBJ databases">
        <title>WGS assembly of Panicum virgatum.</title>
        <authorList>
            <person name="Lovell J.T."/>
            <person name="Jenkins J."/>
            <person name="Shu S."/>
            <person name="Juenger T.E."/>
            <person name="Schmutz J."/>
        </authorList>
    </citation>
    <scope>NUCLEOTIDE SEQUENCE</scope>
    <source>
        <strain evidence="2">AP13</strain>
    </source>
</reference>
<feature type="chain" id="PRO_5035828121" description="Secreted protein" evidence="1">
    <location>
        <begin position="20"/>
        <end position="107"/>
    </location>
</feature>
<dbReference type="AlphaFoldDB" id="A0A8T0TLA6"/>
<feature type="signal peptide" evidence="1">
    <location>
        <begin position="1"/>
        <end position="19"/>
    </location>
</feature>
<protein>
    <recommendedName>
        <fullName evidence="4">Secreted protein</fullName>
    </recommendedName>
</protein>
<organism evidence="2 3">
    <name type="scientific">Panicum virgatum</name>
    <name type="common">Blackwell switchgrass</name>
    <dbReference type="NCBI Taxonomy" id="38727"/>
    <lineage>
        <taxon>Eukaryota</taxon>
        <taxon>Viridiplantae</taxon>
        <taxon>Streptophyta</taxon>
        <taxon>Embryophyta</taxon>
        <taxon>Tracheophyta</taxon>
        <taxon>Spermatophyta</taxon>
        <taxon>Magnoliopsida</taxon>
        <taxon>Liliopsida</taxon>
        <taxon>Poales</taxon>
        <taxon>Poaceae</taxon>
        <taxon>PACMAD clade</taxon>
        <taxon>Panicoideae</taxon>
        <taxon>Panicodae</taxon>
        <taxon>Paniceae</taxon>
        <taxon>Panicinae</taxon>
        <taxon>Panicum</taxon>
        <taxon>Panicum sect. Hiantes</taxon>
    </lineage>
</organism>
<proteinExistence type="predicted"/>
<sequence>MDACMASLLTKTCVLLCAAAGHRSHTRIPAPAAATGRPLLAADGRWGDQQQARTSGVVVADDDSPVIVLPSIRRPWNKLLPLAMKPAGHSCETWRPNNKDCPTPPRP</sequence>
<evidence type="ECO:0000313" key="3">
    <source>
        <dbReference type="Proteomes" id="UP000823388"/>
    </source>
</evidence>
<comment type="caution">
    <text evidence="2">The sequence shown here is derived from an EMBL/GenBank/DDBJ whole genome shotgun (WGS) entry which is preliminary data.</text>
</comment>
<dbReference type="EMBL" id="CM029043">
    <property type="protein sequence ID" value="KAG2610448.1"/>
    <property type="molecule type" value="Genomic_DNA"/>
</dbReference>
<name>A0A8T0TLA6_PANVG</name>